<keyword evidence="4 7" id="KW-0722">Serine protease inhibitor</keyword>
<evidence type="ECO:0000256" key="7">
    <source>
        <dbReference type="PROSITE-ProRule" id="PRU00776"/>
    </source>
</evidence>
<evidence type="ECO:0000259" key="8">
    <source>
        <dbReference type="PROSITE" id="PS51446"/>
    </source>
</evidence>
<evidence type="ECO:0000256" key="6">
    <source>
        <dbReference type="ARBA" id="ARBA00029459"/>
    </source>
</evidence>
<evidence type="ECO:0000256" key="2">
    <source>
        <dbReference type="ARBA" id="ARBA00022525"/>
    </source>
</evidence>
<dbReference type="InParanoid" id="A0A7M7IR75"/>
<comment type="subcellular location">
    <subcellularLocation>
        <location evidence="1">Secreted</location>
    </subcellularLocation>
</comment>
<dbReference type="SMR" id="A0A7M7IR75"/>
<protein>
    <recommendedName>
        <fullName evidence="8">Pacifastin domain-containing protein</fullName>
    </recommendedName>
</protein>
<keyword evidence="2" id="KW-0964">Secreted</keyword>
<gene>
    <name evidence="9" type="primary">107980946</name>
</gene>
<dbReference type="KEGG" id="nvi:107980946"/>
<sequence length="132" mass="14861">MIAYVFAMYVSTFFISDIYSNSAQSVPGRDDWYKTGLKYDDLPRVFSLKAGCPAKEFYLDCNMCNCGDSNEPACTYKACPQPPQIVNWRSGKSCPAGQHFYWKCNDCSCEENGREASCTRNFCPDFGDSPSQ</sequence>
<comment type="similarity">
    <text evidence="6 7">Belongs to the protease inhibitor I19 family.</text>
</comment>
<evidence type="ECO:0000256" key="3">
    <source>
        <dbReference type="ARBA" id="ARBA00022690"/>
    </source>
</evidence>
<keyword evidence="5 7" id="KW-1015">Disulfide bond</keyword>
<organism evidence="9 10">
    <name type="scientific">Nasonia vitripennis</name>
    <name type="common">Parasitic wasp</name>
    <dbReference type="NCBI Taxonomy" id="7425"/>
    <lineage>
        <taxon>Eukaryota</taxon>
        <taxon>Metazoa</taxon>
        <taxon>Ecdysozoa</taxon>
        <taxon>Arthropoda</taxon>
        <taxon>Hexapoda</taxon>
        <taxon>Insecta</taxon>
        <taxon>Pterygota</taxon>
        <taxon>Neoptera</taxon>
        <taxon>Endopterygota</taxon>
        <taxon>Hymenoptera</taxon>
        <taxon>Apocrita</taxon>
        <taxon>Proctotrupomorpha</taxon>
        <taxon>Chalcidoidea</taxon>
        <taxon>Pteromalidae</taxon>
        <taxon>Pteromalinae</taxon>
        <taxon>Nasonia</taxon>
    </lineage>
</organism>
<dbReference type="GO" id="GO:0004867">
    <property type="term" value="F:serine-type endopeptidase inhibitor activity"/>
    <property type="evidence" value="ECO:0007669"/>
    <property type="project" value="UniProtKB-UniRule"/>
</dbReference>
<dbReference type="PROSITE" id="PS51446">
    <property type="entry name" value="PACIFASTIN"/>
    <property type="match status" value="1"/>
</dbReference>
<dbReference type="SUPFAM" id="SSF57283">
    <property type="entry name" value="PMP inhibitors"/>
    <property type="match status" value="2"/>
</dbReference>
<feature type="disulfide bond" evidence="7">
    <location>
        <begin position="94"/>
        <end position="109"/>
    </location>
</feature>
<evidence type="ECO:0000256" key="5">
    <source>
        <dbReference type="ARBA" id="ARBA00023157"/>
    </source>
</evidence>
<dbReference type="InterPro" id="IPR008037">
    <property type="entry name" value="Pacifastin_dom"/>
</dbReference>
<proteinExistence type="inferred from homology"/>
<feature type="domain" description="Pacifastin" evidence="8">
    <location>
        <begin position="91"/>
        <end position="126"/>
    </location>
</feature>
<dbReference type="OrthoDB" id="7655988at2759"/>
<dbReference type="Pfam" id="PF05375">
    <property type="entry name" value="Pacifastin_I"/>
    <property type="match status" value="2"/>
</dbReference>
<accession>A0A7M7IR75</accession>
<dbReference type="AlphaFoldDB" id="A0A7M7IR75"/>
<evidence type="ECO:0000313" key="9">
    <source>
        <dbReference type="EnsemblMetazoa" id="XP_016839995"/>
    </source>
</evidence>
<evidence type="ECO:0000256" key="4">
    <source>
        <dbReference type="ARBA" id="ARBA00022900"/>
    </source>
</evidence>
<dbReference type="EnsemblMetazoa" id="XM_016984506">
    <property type="protein sequence ID" value="XP_016839995"/>
    <property type="gene ID" value="LOC107980946"/>
</dbReference>
<keyword evidence="3 7" id="KW-0646">Protease inhibitor</keyword>
<dbReference type="InterPro" id="IPR036201">
    <property type="entry name" value="Pacifastin_dom_sf"/>
</dbReference>
<evidence type="ECO:0000256" key="1">
    <source>
        <dbReference type="ARBA" id="ARBA00004613"/>
    </source>
</evidence>
<comment type="caution">
    <text evidence="7">Lacks conserved residue(s) required for the propagation of feature annotation.</text>
</comment>
<keyword evidence="10" id="KW-1185">Reference proteome</keyword>
<evidence type="ECO:0000313" key="10">
    <source>
        <dbReference type="Proteomes" id="UP000002358"/>
    </source>
</evidence>
<dbReference type="Proteomes" id="UP000002358">
    <property type="component" value="Chromosome 1"/>
</dbReference>
<reference evidence="9" key="1">
    <citation type="submission" date="2021-01" db="UniProtKB">
        <authorList>
            <consortium name="EnsemblMetazoa"/>
        </authorList>
    </citation>
    <scope>IDENTIFICATION</scope>
</reference>
<name>A0A7M7IR75_NASVI</name>
<dbReference type="GO" id="GO:0005576">
    <property type="term" value="C:extracellular region"/>
    <property type="evidence" value="ECO:0007669"/>
    <property type="project" value="UniProtKB-SubCell"/>
</dbReference>